<reference evidence="2" key="1">
    <citation type="submission" date="2022-01" db="EMBL/GenBank/DDBJ databases">
        <title>Genome Sequence Resource for Two Populations of Ditylenchus destructor, the Migratory Endoparasitic Phytonematode.</title>
        <authorList>
            <person name="Zhang H."/>
            <person name="Lin R."/>
            <person name="Xie B."/>
        </authorList>
    </citation>
    <scope>NUCLEOTIDE SEQUENCE</scope>
    <source>
        <strain evidence="2">BazhouSP</strain>
    </source>
</reference>
<proteinExistence type="predicted"/>
<dbReference type="AlphaFoldDB" id="A0AAD4QTI0"/>
<feature type="compositionally biased region" description="Basic and acidic residues" evidence="1">
    <location>
        <begin position="41"/>
        <end position="50"/>
    </location>
</feature>
<accession>A0AAD4QTI0</accession>
<dbReference type="EMBL" id="JAKKPZ010000625">
    <property type="protein sequence ID" value="KAI1693467.1"/>
    <property type="molecule type" value="Genomic_DNA"/>
</dbReference>
<sequence length="139" mass="16351">MIKPNPTIEERKIEQGLQQAVLDATFKNLENFRWNETVRNEADMRAKGGPEEGEGNLYPGIDQPQAIDDNEREHRLRMKELDHKHEEEMMRLSADIGGFLTRKKEPIILEKPRCFSRILSLLRRKVRKGRKNQKDSQDK</sequence>
<gene>
    <name evidence="2" type="ORF">DdX_20640</name>
</gene>
<dbReference type="Proteomes" id="UP001201812">
    <property type="component" value="Unassembled WGS sequence"/>
</dbReference>
<protein>
    <submittedName>
        <fullName evidence="2">Uncharacterized protein</fullName>
    </submittedName>
</protein>
<evidence type="ECO:0000313" key="3">
    <source>
        <dbReference type="Proteomes" id="UP001201812"/>
    </source>
</evidence>
<organism evidence="2 3">
    <name type="scientific">Ditylenchus destructor</name>
    <dbReference type="NCBI Taxonomy" id="166010"/>
    <lineage>
        <taxon>Eukaryota</taxon>
        <taxon>Metazoa</taxon>
        <taxon>Ecdysozoa</taxon>
        <taxon>Nematoda</taxon>
        <taxon>Chromadorea</taxon>
        <taxon>Rhabditida</taxon>
        <taxon>Tylenchina</taxon>
        <taxon>Tylenchomorpha</taxon>
        <taxon>Sphaerularioidea</taxon>
        <taxon>Anguinidae</taxon>
        <taxon>Anguininae</taxon>
        <taxon>Ditylenchus</taxon>
    </lineage>
</organism>
<feature type="region of interest" description="Disordered" evidence="1">
    <location>
        <begin position="41"/>
        <end position="69"/>
    </location>
</feature>
<evidence type="ECO:0000256" key="1">
    <source>
        <dbReference type="SAM" id="MobiDB-lite"/>
    </source>
</evidence>
<evidence type="ECO:0000313" key="2">
    <source>
        <dbReference type="EMBL" id="KAI1693467.1"/>
    </source>
</evidence>
<name>A0AAD4QTI0_9BILA</name>
<comment type="caution">
    <text evidence="2">The sequence shown here is derived from an EMBL/GenBank/DDBJ whole genome shotgun (WGS) entry which is preliminary data.</text>
</comment>
<keyword evidence="3" id="KW-1185">Reference proteome</keyword>